<evidence type="ECO:0000256" key="4">
    <source>
        <dbReference type="SAM" id="MobiDB-lite"/>
    </source>
</evidence>
<dbReference type="SUPFAM" id="SSF46785">
    <property type="entry name" value="Winged helix' DNA-binding domain"/>
    <property type="match status" value="1"/>
</dbReference>
<accession>A0A9X2YY62</accession>
<evidence type="ECO:0000256" key="3">
    <source>
        <dbReference type="ARBA" id="ARBA00023163"/>
    </source>
</evidence>
<evidence type="ECO:0000256" key="2">
    <source>
        <dbReference type="ARBA" id="ARBA00023125"/>
    </source>
</evidence>
<evidence type="ECO:0000313" key="7">
    <source>
        <dbReference type="Proteomes" id="UP001141629"/>
    </source>
</evidence>
<keyword evidence="3" id="KW-0804">Transcription</keyword>
<sequence>MTRNTPLAPMMGPDAVARRGTGTTVRSPKTAELVAGTLRRMVVDGQLKEGDFLPNEAELMTHFGVSRPTLREAVRVLESERLVEVRRGSRTGARVRVPGPEIVARPAGLLLELSGATIADVLVARSGIEPLAVRLLATSASETAFDELDAMLADDIPAGWESGRLAEATGEFHRRMVELSGNATLTIVAGMLHEITVRHTAFAIKEHREVSKADYDKLMRSYRRLMTLLRAGDGAGAETHWRKHLDTARILLLAGFEDVKVRDVMQ</sequence>
<dbReference type="InterPro" id="IPR036388">
    <property type="entry name" value="WH-like_DNA-bd_sf"/>
</dbReference>
<evidence type="ECO:0000256" key="1">
    <source>
        <dbReference type="ARBA" id="ARBA00023015"/>
    </source>
</evidence>
<protein>
    <submittedName>
        <fullName evidence="6">FadR family transcriptional regulator</fullName>
    </submittedName>
</protein>
<dbReference type="PRINTS" id="PR00035">
    <property type="entry name" value="HTHGNTR"/>
</dbReference>
<gene>
    <name evidence="6" type="ORF">H7K45_04085</name>
</gene>
<dbReference type="GO" id="GO:0003677">
    <property type="term" value="F:DNA binding"/>
    <property type="evidence" value="ECO:0007669"/>
    <property type="project" value="UniProtKB-KW"/>
</dbReference>
<evidence type="ECO:0000313" key="6">
    <source>
        <dbReference type="EMBL" id="MCV7419711.1"/>
    </source>
</evidence>
<dbReference type="EMBL" id="JACKVK010000003">
    <property type="protein sequence ID" value="MCV7419711.1"/>
    <property type="molecule type" value="Genomic_DNA"/>
</dbReference>
<dbReference type="PANTHER" id="PTHR43537:SF5">
    <property type="entry name" value="UXU OPERON TRANSCRIPTIONAL REGULATOR"/>
    <property type="match status" value="1"/>
</dbReference>
<dbReference type="AlphaFoldDB" id="A0A9X2YY62"/>
<dbReference type="InterPro" id="IPR000524">
    <property type="entry name" value="Tscrpt_reg_HTH_GntR"/>
</dbReference>
<dbReference type="CDD" id="cd07377">
    <property type="entry name" value="WHTH_GntR"/>
    <property type="match status" value="1"/>
</dbReference>
<dbReference type="Gene3D" id="1.10.10.10">
    <property type="entry name" value="Winged helix-like DNA-binding domain superfamily/Winged helix DNA-binding domain"/>
    <property type="match status" value="1"/>
</dbReference>
<dbReference type="InterPro" id="IPR036390">
    <property type="entry name" value="WH_DNA-bd_sf"/>
</dbReference>
<reference evidence="6" key="1">
    <citation type="submission" date="2020-07" db="EMBL/GenBank/DDBJ databases">
        <authorList>
            <person name="Pettersson B.M.F."/>
            <person name="Behra P.R.K."/>
            <person name="Ramesh M."/>
            <person name="Das S."/>
            <person name="Dasgupta S."/>
            <person name="Kirsebom L.A."/>
        </authorList>
    </citation>
    <scope>NUCLEOTIDE SEQUENCE</scope>
    <source>
        <strain evidence="6">DSM 44838</strain>
    </source>
</reference>
<dbReference type="Proteomes" id="UP001141629">
    <property type="component" value="Unassembled WGS sequence"/>
</dbReference>
<proteinExistence type="predicted"/>
<dbReference type="SMART" id="SM00345">
    <property type="entry name" value="HTH_GNTR"/>
    <property type="match status" value="1"/>
</dbReference>
<feature type="region of interest" description="Disordered" evidence="4">
    <location>
        <begin position="1"/>
        <end position="26"/>
    </location>
</feature>
<feature type="domain" description="HTH gntR-type" evidence="5">
    <location>
        <begin position="28"/>
        <end position="98"/>
    </location>
</feature>
<dbReference type="PROSITE" id="PS50949">
    <property type="entry name" value="HTH_GNTR"/>
    <property type="match status" value="1"/>
</dbReference>
<dbReference type="GO" id="GO:0003700">
    <property type="term" value="F:DNA-binding transcription factor activity"/>
    <property type="evidence" value="ECO:0007669"/>
    <property type="project" value="InterPro"/>
</dbReference>
<organism evidence="6 7">
    <name type="scientific">Mycobacterium yunnanensis</name>
    <dbReference type="NCBI Taxonomy" id="368477"/>
    <lineage>
        <taxon>Bacteria</taxon>
        <taxon>Bacillati</taxon>
        <taxon>Actinomycetota</taxon>
        <taxon>Actinomycetes</taxon>
        <taxon>Mycobacteriales</taxon>
        <taxon>Mycobacteriaceae</taxon>
        <taxon>Mycobacterium</taxon>
    </lineage>
</organism>
<keyword evidence="1" id="KW-0805">Transcription regulation</keyword>
<dbReference type="SMART" id="SM00895">
    <property type="entry name" value="FCD"/>
    <property type="match status" value="1"/>
</dbReference>
<evidence type="ECO:0000259" key="5">
    <source>
        <dbReference type="PROSITE" id="PS50949"/>
    </source>
</evidence>
<comment type="caution">
    <text evidence="6">The sequence shown here is derived from an EMBL/GenBank/DDBJ whole genome shotgun (WGS) entry which is preliminary data.</text>
</comment>
<name>A0A9X2YY62_9MYCO</name>
<dbReference type="PANTHER" id="PTHR43537">
    <property type="entry name" value="TRANSCRIPTIONAL REGULATOR, GNTR FAMILY"/>
    <property type="match status" value="1"/>
</dbReference>
<dbReference type="SUPFAM" id="SSF48008">
    <property type="entry name" value="GntR ligand-binding domain-like"/>
    <property type="match status" value="1"/>
</dbReference>
<dbReference type="Pfam" id="PF00392">
    <property type="entry name" value="GntR"/>
    <property type="match status" value="1"/>
</dbReference>
<keyword evidence="7" id="KW-1185">Reference proteome</keyword>
<reference evidence="6" key="2">
    <citation type="journal article" date="2022" name="BMC Genomics">
        <title>Comparative genome analysis of mycobacteria focusing on tRNA and non-coding RNA.</title>
        <authorList>
            <person name="Behra P.R.K."/>
            <person name="Pettersson B.M.F."/>
            <person name="Ramesh M."/>
            <person name="Das S."/>
            <person name="Dasgupta S."/>
            <person name="Kirsebom L.A."/>
        </authorList>
    </citation>
    <scope>NUCLEOTIDE SEQUENCE</scope>
    <source>
        <strain evidence="6">DSM 44838</strain>
    </source>
</reference>
<keyword evidence="2" id="KW-0238">DNA-binding</keyword>
<dbReference type="InterPro" id="IPR008920">
    <property type="entry name" value="TF_FadR/GntR_C"/>
</dbReference>
<dbReference type="Gene3D" id="1.20.120.530">
    <property type="entry name" value="GntR ligand-binding domain-like"/>
    <property type="match status" value="1"/>
</dbReference>
<dbReference type="InterPro" id="IPR011711">
    <property type="entry name" value="GntR_C"/>
</dbReference>
<dbReference type="Pfam" id="PF07729">
    <property type="entry name" value="FCD"/>
    <property type="match status" value="1"/>
</dbReference>
<dbReference type="RefSeq" id="WP_263994501.1">
    <property type="nucleotide sequence ID" value="NZ_JACKVK010000003.1"/>
</dbReference>